<sequence length="326" mass="36867">MVDTLFATTKLQCVGRYVFEVPASFENTLKDRAEINEVRISSKRLYRPAFEQRIRLREQELKSSHTVAPIDQPFLKQVYRVSENAVIFDRNRNGSAAGFGRVLEGHLYVDGVAFIISSEIRDLSDPKYKQDRVKYLNSGMAENRLNTKPAKLAELQSLMSRLSGRKNDEVPTQPGTCISEGFIRDGGGKPNEDITFVYPHNQVFSLLVSTNTSLGDTSSMLERSHEIQPYLTAIKAKTLRKGKTQIAGFEADEWLNTAPSEEAPRHPSGQLLFNAIANEKIVDFRHPIIDLTLSNYALPPPAYSDAELVEIWDRITRSFRIRNNAF</sequence>
<dbReference type="Proteomes" id="UP000078225">
    <property type="component" value="Unassembled WGS sequence"/>
</dbReference>
<evidence type="ECO:0000259" key="1">
    <source>
        <dbReference type="Pfam" id="PF18426"/>
    </source>
</evidence>
<feature type="domain" description="Tle cognate immunity protein 4 C-terminal" evidence="1">
    <location>
        <begin position="169"/>
        <end position="324"/>
    </location>
</feature>
<dbReference type="EMBL" id="LYRP01000001">
    <property type="protein sequence ID" value="OAT79223.1"/>
    <property type="molecule type" value="Genomic_DNA"/>
</dbReference>
<evidence type="ECO:0000313" key="3">
    <source>
        <dbReference type="EMBL" id="OAT79223.1"/>
    </source>
</evidence>
<dbReference type="InterPro" id="IPR041290">
    <property type="entry name" value="Tli4_C"/>
</dbReference>
<dbReference type="Pfam" id="PF18426">
    <property type="entry name" value="Tli4_C"/>
    <property type="match status" value="1"/>
</dbReference>
<name>A0A1B7LA66_9ENTR</name>
<dbReference type="InterPro" id="IPR040761">
    <property type="entry name" value="Tli4_N"/>
</dbReference>
<organism evidence="3 4">
    <name type="scientific">Mangrovibacter phragmitis</name>
    <dbReference type="NCBI Taxonomy" id="1691903"/>
    <lineage>
        <taxon>Bacteria</taxon>
        <taxon>Pseudomonadati</taxon>
        <taxon>Pseudomonadota</taxon>
        <taxon>Gammaproteobacteria</taxon>
        <taxon>Enterobacterales</taxon>
        <taxon>Enterobacteriaceae</taxon>
        <taxon>Mangrovibacter</taxon>
    </lineage>
</organism>
<protein>
    <recommendedName>
        <fullName evidence="5">Tle cognate immunity protein 4 C-terminal domain-containing protein</fullName>
    </recommendedName>
</protein>
<evidence type="ECO:0008006" key="5">
    <source>
        <dbReference type="Google" id="ProtNLM"/>
    </source>
</evidence>
<dbReference type="STRING" id="1691903.A9B99_02895"/>
<comment type="caution">
    <text evidence="3">The sequence shown here is derived from an EMBL/GenBank/DDBJ whole genome shotgun (WGS) entry which is preliminary data.</text>
</comment>
<evidence type="ECO:0000259" key="2">
    <source>
        <dbReference type="Pfam" id="PF18443"/>
    </source>
</evidence>
<proteinExistence type="predicted"/>
<reference evidence="4" key="1">
    <citation type="submission" date="2016-05" db="EMBL/GenBank/DDBJ databases">
        <authorList>
            <person name="Behera P."/>
            <person name="Vaishampayan P."/>
            <person name="Singh N."/>
            <person name="Raina V."/>
            <person name="Suar M."/>
            <person name="Pattnaik A."/>
            <person name="Rastogi G."/>
        </authorList>
    </citation>
    <scope>NUCLEOTIDE SEQUENCE [LARGE SCALE GENOMIC DNA]</scope>
    <source>
        <strain evidence="4">MP23</strain>
    </source>
</reference>
<evidence type="ECO:0000313" key="4">
    <source>
        <dbReference type="Proteomes" id="UP000078225"/>
    </source>
</evidence>
<accession>A0A1B7LA66</accession>
<gene>
    <name evidence="3" type="ORF">A9B99_02895</name>
</gene>
<keyword evidence="4" id="KW-1185">Reference proteome</keyword>
<dbReference type="AlphaFoldDB" id="A0A1B7LA66"/>
<feature type="domain" description="Tle cognate immunity protein 4 N-terminal" evidence="2">
    <location>
        <begin position="10"/>
        <end position="165"/>
    </location>
</feature>
<dbReference type="Pfam" id="PF18443">
    <property type="entry name" value="Tli4_N"/>
    <property type="match status" value="1"/>
</dbReference>